<dbReference type="PROSITE" id="PS50889">
    <property type="entry name" value="S4"/>
    <property type="match status" value="1"/>
</dbReference>
<reference evidence="4" key="2">
    <citation type="journal article" date="2023" name="BMC Genomics">
        <title>Pest status, molecular evolution, and epigenetic factors derived from the genome assembly of Frankliniella fusca, a thysanopteran phytovirus vector.</title>
        <authorList>
            <person name="Catto M.A."/>
            <person name="Labadie P.E."/>
            <person name="Jacobson A.L."/>
            <person name="Kennedy G.G."/>
            <person name="Srinivasan R."/>
            <person name="Hunt B.G."/>
        </authorList>
    </citation>
    <scope>NUCLEOTIDE SEQUENCE</scope>
    <source>
        <strain evidence="4">PL_HMW_Pooled</strain>
    </source>
</reference>
<feature type="compositionally biased region" description="Acidic residues" evidence="2">
    <location>
        <begin position="73"/>
        <end position="88"/>
    </location>
</feature>
<keyword evidence="1" id="KW-0694">RNA-binding</keyword>
<dbReference type="GO" id="GO:0005739">
    <property type="term" value="C:mitochondrion"/>
    <property type="evidence" value="ECO:0007669"/>
    <property type="project" value="TreeGrafter"/>
</dbReference>
<organism evidence="4 5">
    <name type="scientific">Frankliniella fusca</name>
    <dbReference type="NCBI Taxonomy" id="407009"/>
    <lineage>
        <taxon>Eukaryota</taxon>
        <taxon>Metazoa</taxon>
        <taxon>Ecdysozoa</taxon>
        <taxon>Arthropoda</taxon>
        <taxon>Hexapoda</taxon>
        <taxon>Insecta</taxon>
        <taxon>Pterygota</taxon>
        <taxon>Neoptera</taxon>
        <taxon>Paraneoptera</taxon>
        <taxon>Thysanoptera</taxon>
        <taxon>Terebrantia</taxon>
        <taxon>Thripoidea</taxon>
        <taxon>Thripidae</taxon>
        <taxon>Frankliniella</taxon>
    </lineage>
</organism>
<evidence type="ECO:0000256" key="1">
    <source>
        <dbReference type="PROSITE-ProRule" id="PRU00182"/>
    </source>
</evidence>
<dbReference type="InterPro" id="IPR057896">
    <property type="entry name" value="MTRES1_C"/>
</dbReference>
<dbReference type="AlphaFoldDB" id="A0AAE1LF92"/>
<evidence type="ECO:0000259" key="3">
    <source>
        <dbReference type="Pfam" id="PF25818"/>
    </source>
</evidence>
<dbReference type="PANTHER" id="PTHR13633">
    <property type="entry name" value="MITOCHONDRIAL TRANSCRIPTION RESCUE FACTOR 1"/>
    <property type="match status" value="1"/>
</dbReference>
<dbReference type="EMBL" id="JAHWGI010000539">
    <property type="protein sequence ID" value="KAK3916534.1"/>
    <property type="molecule type" value="Genomic_DNA"/>
</dbReference>
<sequence length="198" mass="22719">MNSRFLVSRCLRQLQRTSFLRNEVPCHVRMISCIPVSHDKNTVSIPKLQSPNLETRRYKSKKKAKKGQQQNIDSDDENDEEDEEDEMGAGDALPGEQEKIIKLAQVRVDKVLRLAFNNSRIVEEAFVEGRLRKNDDKVIKKSTPVQEGDILDIEIGPDPKRPDFLKVHRVEILEVKDGVHCAVRILICKNLTIKSYDT</sequence>
<proteinExistence type="predicted"/>
<accession>A0AAE1LF92</accession>
<dbReference type="GO" id="GO:1903108">
    <property type="term" value="P:regulation of mitochondrial transcription"/>
    <property type="evidence" value="ECO:0007669"/>
    <property type="project" value="TreeGrafter"/>
</dbReference>
<feature type="region of interest" description="Disordered" evidence="2">
    <location>
        <begin position="47"/>
        <end position="94"/>
    </location>
</feature>
<name>A0AAE1LF92_9NEOP</name>
<feature type="domain" description="Mitochondrial transcription rescue factor 1 C-terminal" evidence="3">
    <location>
        <begin position="104"/>
        <end position="176"/>
    </location>
</feature>
<evidence type="ECO:0000256" key="2">
    <source>
        <dbReference type="SAM" id="MobiDB-lite"/>
    </source>
</evidence>
<dbReference type="Proteomes" id="UP001219518">
    <property type="component" value="Unassembled WGS sequence"/>
</dbReference>
<protein>
    <submittedName>
        <fullName evidence="4">Mitochondrial transcription rescue factor 1</fullName>
    </submittedName>
</protein>
<gene>
    <name evidence="4" type="ORF">KUF71_025649</name>
</gene>
<dbReference type="GO" id="GO:0003723">
    <property type="term" value="F:RNA binding"/>
    <property type="evidence" value="ECO:0007669"/>
    <property type="project" value="UniProtKB-KW"/>
</dbReference>
<reference evidence="4" key="1">
    <citation type="submission" date="2021-07" db="EMBL/GenBank/DDBJ databases">
        <authorList>
            <person name="Catto M.A."/>
            <person name="Jacobson A."/>
            <person name="Kennedy G."/>
            <person name="Labadie P."/>
            <person name="Hunt B.G."/>
            <person name="Srinivasan R."/>
        </authorList>
    </citation>
    <scope>NUCLEOTIDE SEQUENCE</scope>
    <source>
        <strain evidence="4">PL_HMW_Pooled</strain>
        <tissue evidence="4">Head</tissue>
    </source>
</reference>
<comment type="caution">
    <text evidence="4">The sequence shown here is derived from an EMBL/GenBank/DDBJ whole genome shotgun (WGS) entry which is preliminary data.</text>
</comment>
<evidence type="ECO:0000313" key="5">
    <source>
        <dbReference type="Proteomes" id="UP001219518"/>
    </source>
</evidence>
<evidence type="ECO:0000313" key="4">
    <source>
        <dbReference type="EMBL" id="KAK3916534.1"/>
    </source>
</evidence>
<dbReference type="PANTHER" id="PTHR13633:SF3">
    <property type="entry name" value="MITOCHONDRIAL TRANSCRIPTION RESCUE FACTOR 1"/>
    <property type="match status" value="1"/>
</dbReference>
<keyword evidence="5" id="KW-1185">Reference proteome</keyword>
<dbReference type="Pfam" id="PF25818">
    <property type="entry name" value="MTRES1_C"/>
    <property type="match status" value="1"/>
</dbReference>